<accession>D1CTK4</accession>
<evidence type="ECO:0000313" key="1">
    <source>
        <dbReference type="EMBL" id="ABD75158.1"/>
    </source>
</evidence>
<proteinExistence type="predicted"/>
<dbReference type="EMBL" id="DQ403614">
    <property type="protein sequence ID" value="ABD75158.1"/>
    <property type="molecule type" value="Genomic_DNA"/>
</dbReference>
<protein>
    <submittedName>
        <fullName evidence="1">Uncharacterized protein</fullName>
    </submittedName>
</protein>
<sequence length="34" mass="4162">MNRVARIIEEFNLPQRSIWWNKANFFSMVCELAF</sequence>
<dbReference type="AlphaFoldDB" id="D1CTK4"/>
<name>D1CTK4_SINSA</name>
<organism evidence="1">
    <name type="scientific">Sinorhizobium saheli</name>
    <dbReference type="NCBI Taxonomy" id="36856"/>
    <lineage>
        <taxon>Bacteria</taxon>
        <taxon>Pseudomonadati</taxon>
        <taxon>Pseudomonadota</taxon>
        <taxon>Alphaproteobacteria</taxon>
        <taxon>Hyphomicrobiales</taxon>
        <taxon>Rhizobiaceae</taxon>
        <taxon>Sinorhizobium/Ensifer group</taxon>
        <taxon>Sinorhizobium</taxon>
    </lineage>
</organism>
<reference evidence="1" key="1">
    <citation type="submission" date="2006-02" db="EMBL/GenBank/DDBJ databases">
        <title>Sampling the accessory genome of the Sinorhizobium genus by suppressive subtractive hybridization.</title>
        <authorList>
            <person name="Moulin L."/>
            <person name="Ghazoui Z."/>
            <person name="Young P."/>
        </authorList>
    </citation>
    <scope>NUCLEOTIDE SEQUENCE</scope>
    <source>
        <strain evidence="1">LMG7837</strain>
    </source>
</reference>